<evidence type="ECO:0000313" key="1">
    <source>
        <dbReference type="EMBL" id="KMU82189.1"/>
    </source>
</evidence>
<reference evidence="1 2" key="1">
    <citation type="journal article" date="2010" name="Genome Res.">
        <title>Population genomic sequencing of Coccidioides fungi reveals recent hybridization and transposon control.</title>
        <authorList>
            <person name="Neafsey D.E."/>
            <person name="Barker B.M."/>
            <person name="Sharpton T.J."/>
            <person name="Stajich J.E."/>
            <person name="Park D.J."/>
            <person name="Whiston E."/>
            <person name="Hung C.-Y."/>
            <person name="McMahan C."/>
            <person name="White J."/>
            <person name="Sykes S."/>
            <person name="Heiman D."/>
            <person name="Young S."/>
            <person name="Zeng Q."/>
            <person name="Abouelleil A."/>
            <person name="Aftuck L."/>
            <person name="Bessette D."/>
            <person name="Brown A."/>
            <person name="FitzGerald M."/>
            <person name="Lui A."/>
            <person name="Macdonald J.P."/>
            <person name="Priest M."/>
            <person name="Orbach M.J."/>
            <person name="Galgiani J.N."/>
            <person name="Kirkland T.N."/>
            <person name="Cole G.T."/>
            <person name="Birren B.W."/>
            <person name="Henn M.R."/>
            <person name="Taylor J.W."/>
            <person name="Rounsley S.D."/>
        </authorList>
    </citation>
    <scope>NUCLEOTIDE SEQUENCE [LARGE SCALE GENOMIC DNA]</scope>
    <source>
        <strain evidence="1 2">H538.4</strain>
    </source>
</reference>
<dbReference type="Pfam" id="PF13450">
    <property type="entry name" value="NAD_binding_8"/>
    <property type="match status" value="1"/>
</dbReference>
<dbReference type="SUPFAM" id="SSF51905">
    <property type="entry name" value="FAD/NAD(P)-binding domain"/>
    <property type="match status" value="1"/>
</dbReference>
<evidence type="ECO:0000313" key="2">
    <source>
        <dbReference type="Proteomes" id="UP000054563"/>
    </source>
</evidence>
<dbReference type="EMBL" id="AASO01004189">
    <property type="protein sequence ID" value="KMU82189.1"/>
    <property type="molecule type" value="Genomic_DNA"/>
</dbReference>
<protein>
    <recommendedName>
        <fullName evidence="3">FAD/NAD(P)-binding domain-containing protein</fullName>
    </recommendedName>
</protein>
<gene>
    <name evidence="1" type="ORF">CIHG_10583</name>
</gene>
<dbReference type="Gene3D" id="3.50.50.60">
    <property type="entry name" value="FAD/NAD(P)-binding domain"/>
    <property type="match status" value="1"/>
</dbReference>
<dbReference type="VEuPathDB" id="FungiDB:CIHG_10583"/>
<sequence>MSTSARVVNNLPGGLPIAQRYLCIHVNSRVVQIGVRSSWVEARFVFKTNGIPRQNGSGFVSLIPADGEWKIWLLRTILEGIDGLPDVDVLNPTAHPVPNGHQNGIVEPTNYDCVVVGAGQAGLAAAGRLKALGVQYLLIDKNAAIGDNWQQEI</sequence>
<comment type="caution">
    <text evidence="1">The sequence shown here is derived from an EMBL/GenBank/DDBJ whole genome shotgun (WGS) entry which is preliminary data.</text>
</comment>
<dbReference type="AlphaFoldDB" id="A0A0P6QHY8"/>
<evidence type="ECO:0008006" key="3">
    <source>
        <dbReference type="Google" id="ProtNLM"/>
    </source>
</evidence>
<dbReference type="STRING" id="396776.A0A0P6QHY8"/>
<dbReference type="InterPro" id="IPR036188">
    <property type="entry name" value="FAD/NAD-bd_sf"/>
</dbReference>
<name>A0A0P6QHY8_COCIT</name>
<dbReference type="Proteomes" id="UP000054563">
    <property type="component" value="Unassembled WGS sequence"/>
</dbReference>
<proteinExistence type="predicted"/>
<accession>A0A0P6QHY8</accession>
<organism evidence="1 2">
    <name type="scientific">Coccidioides immitis H538.4</name>
    <dbReference type="NCBI Taxonomy" id="396776"/>
    <lineage>
        <taxon>Eukaryota</taxon>
        <taxon>Fungi</taxon>
        <taxon>Dikarya</taxon>
        <taxon>Ascomycota</taxon>
        <taxon>Pezizomycotina</taxon>
        <taxon>Eurotiomycetes</taxon>
        <taxon>Eurotiomycetidae</taxon>
        <taxon>Onygenales</taxon>
        <taxon>Onygenaceae</taxon>
        <taxon>Coccidioides</taxon>
    </lineage>
</organism>